<organism evidence="2 3">
    <name type="scientific">Shinella lacus</name>
    <dbReference type="NCBI Taxonomy" id="2654216"/>
    <lineage>
        <taxon>Bacteria</taxon>
        <taxon>Pseudomonadati</taxon>
        <taxon>Pseudomonadota</taxon>
        <taxon>Alphaproteobacteria</taxon>
        <taxon>Hyphomicrobiales</taxon>
        <taxon>Rhizobiaceae</taxon>
        <taxon>Shinella</taxon>
    </lineage>
</organism>
<proteinExistence type="predicted"/>
<reference evidence="2" key="1">
    <citation type="submission" date="2021-07" db="EMBL/GenBank/DDBJ databases">
        <title>Shinella sp. nov., a novel member of the genus Shinella from water.</title>
        <authorList>
            <person name="Deng Y."/>
        </authorList>
    </citation>
    <scope>NUCLEOTIDE SEQUENCE</scope>
    <source>
        <strain evidence="2">CPCC 100929</strain>
    </source>
</reference>
<accession>A0ABT1R0V5</accession>
<evidence type="ECO:0000313" key="2">
    <source>
        <dbReference type="EMBL" id="MCQ4628807.1"/>
    </source>
</evidence>
<name>A0ABT1R0V5_9HYPH</name>
<evidence type="ECO:0000256" key="1">
    <source>
        <dbReference type="SAM" id="MobiDB-lite"/>
    </source>
</evidence>
<sequence>MDDADQNHDGDGKRQERKTHSERRALRSHAAVVKTMVHPHAMMEKDHPRR</sequence>
<dbReference type="EMBL" id="WHSB02000001">
    <property type="protein sequence ID" value="MCQ4628807.1"/>
    <property type="molecule type" value="Genomic_DNA"/>
</dbReference>
<comment type="caution">
    <text evidence="2">The sequence shown here is derived from an EMBL/GenBank/DDBJ whole genome shotgun (WGS) entry which is preliminary data.</text>
</comment>
<feature type="compositionally biased region" description="Basic and acidic residues" evidence="1">
    <location>
        <begin position="41"/>
        <end position="50"/>
    </location>
</feature>
<dbReference type="RefSeq" id="WP_256114882.1">
    <property type="nucleotide sequence ID" value="NZ_WHSB02000001.1"/>
</dbReference>
<feature type="region of interest" description="Disordered" evidence="1">
    <location>
        <begin position="1"/>
        <end position="50"/>
    </location>
</feature>
<protein>
    <submittedName>
        <fullName evidence="2">Uncharacterized protein</fullName>
    </submittedName>
</protein>
<gene>
    <name evidence="2" type="ORF">GB927_002090</name>
</gene>
<evidence type="ECO:0000313" key="3">
    <source>
        <dbReference type="Proteomes" id="UP000996601"/>
    </source>
</evidence>
<dbReference type="Proteomes" id="UP000996601">
    <property type="component" value="Unassembled WGS sequence"/>
</dbReference>
<keyword evidence="3" id="KW-1185">Reference proteome</keyword>
<feature type="compositionally biased region" description="Basic and acidic residues" evidence="1">
    <location>
        <begin position="1"/>
        <end position="25"/>
    </location>
</feature>